<evidence type="ECO:0000313" key="3">
    <source>
        <dbReference type="RefSeq" id="XP_022300574.1"/>
    </source>
</evidence>
<accession>A0A8B8BCS1</accession>
<dbReference type="Pfam" id="PF13349">
    <property type="entry name" value="DUF4097"/>
    <property type="match status" value="1"/>
</dbReference>
<gene>
    <name evidence="3" type="primary">LOC111108786</name>
</gene>
<organism evidence="2 3">
    <name type="scientific">Crassostrea virginica</name>
    <name type="common">Eastern oyster</name>
    <dbReference type="NCBI Taxonomy" id="6565"/>
    <lineage>
        <taxon>Eukaryota</taxon>
        <taxon>Metazoa</taxon>
        <taxon>Spiralia</taxon>
        <taxon>Lophotrochozoa</taxon>
        <taxon>Mollusca</taxon>
        <taxon>Bivalvia</taxon>
        <taxon>Autobranchia</taxon>
        <taxon>Pteriomorphia</taxon>
        <taxon>Ostreida</taxon>
        <taxon>Ostreoidea</taxon>
        <taxon>Ostreidae</taxon>
        <taxon>Crassostrea</taxon>
    </lineage>
</organism>
<dbReference type="PANTHER" id="PTHR34094:SF1">
    <property type="entry name" value="PROTEIN FAM185A"/>
    <property type="match status" value="1"/>
</dbReference>
<feature type="domain" description="DUF4097" evidence="1">
    <location>
        <begin position="217"/>
        <end position="375"/>
    </location>
</feature>
<dbReference type="KEGG" id="cvn:111108786"/>
<keyword evidence="2" id="KW-1185">Reference proteome</keyword>
<evidence type="ECO:0000313" key="2">
    <source>
        <dbReference type="Proteomes" id="UP000694844"/>
    </source>
</evidence>
<dbReference type="PANTHER" id="PTHR34094">
    <property type="match status" value="1"/>
</dbReference>
<dbReference type="GeneID" id="111108786"/>
<dbReference type="InterPro" id="IPR025164">
    <property type="entry name" value="Toastrack_DUF4097"/>
</dbReference>
<proteinExistence type="predicted"/>
<dbReference type="Proteomes" id="UP000694844">
    <property type="component" value="Chromosome 8"/>
</dbReference>
<protein>
    <submittedName>
        <fullName evidence="3">Protein FAM185A-like</fullName>
    </submittedName>
</protein>
<reference evidence="3" key="1">
    <citation type="submission" date="2025-08" db="UniProtKB">
        <authorList>
            <consortium name="RefSeq"/>
        </authorList>
    </citation>
    <scope>IDENTIFICATION</scope>
    <source>
        <tissue evidence="3">Whole sample</tissue>
    </source>
</reference>
<sequence>MLARCIKHVLRRRLQTCFCSSTSSAPDGETTTHRFAVSNSNPGFLEGKFMATEKFGKLRLDVPFDIFIEPLNPDKYPEMNKMFVKIMYDLAPEETVDSSVLVALRECYDFDVNIKDKTDFTATGNFKSKVEYPVKCVIQLPMKFDLDITARGYRTHIQNMESESITLQASSSRQAPGDVTCTLKNIKCGTFELDGTDCDVTVERLLQGNSRITVEGKGNITTDRLQGLSIHCQTDAGDISSTSVYGQNNCFHSNTGTINLSNCHGKTEVKVKSGDLKIDSLEGDLNCNMEDGNTDVYVTKPDSVSIATERGDIKLKVQEDVNASFDLKGSDITCDSSLPFTDQKVTEDDPKTLQGTIGKPNGTIKATTASGKISVEAFSWLKSLNLNSSVKE</sequence>
<dbReference type="OrthoDB" id="5984441at2759"/>
<evidence type="ECO:0000259" key="1">
    <source>
        <dbReference type="Pfam" id="PF13349"/>
    </source>
</evidence>
<dbReference type="RefSeq" id="XP_022300574.1">
    <property type="nucleotide sequence ID" value="XM_022444866.1"/>
</dbReference>
<dbReference type="AlphaFoldDB" id="A0A8B8BCS1"/>
<name>A0A8B8BCS1_CRAVI</name>